<dbReference type="Pfam" id="PF06355">
    <property type="entry name" value="Aegerolysin"/>
    <property type="match status" value="1"/>
</dbReference>
<name>M9PAR6_9APHY</name>
<accession>M9PAR6</accession>
<proteinExistence type="evidence at transcript level"/>
<dbReference type="Gene3D" id="2.60.270.50">
    <property type="match status" value="1"/>
</dbReference>
<evidence type="ECO:0000313" key="2">
    <source>
        <dbReference type="EMBL" id="AGA84054.1"/>
    </source>
</evidence>
<dbReference type="InterPro" id="IPR009413">
    <property type="entry name" value="Aegerolysin-typ"/>
</dbReference>
<dbReference type="GO" id="GO:0019836">
    <property type="term" value="P:symbiont-mediated hemolysis of host erythrocyte"/>
    <property type="evidence" value="ECO:0007669"/>
    <property type="project" value="InterPro"/>
</dbReference>
<evidence type="ECO:0000256" key="1">
    <source>
        <dbReference type="ARBA" id="ARBA00010795"/>
    </source>
</evidence>
<protein>
    <submittedName>
        <fullName evidence="2">Umbellolysis</fullName>
    </submittedName>
</protein>
<sequence length="148" mass="15971">MFANVAAKDPRAYAQWVSIVIKNIGNADIKLKNLDVSWGKLYADGNKDKELPASDYEGKTIEPGTQLQLNACGRENSPSGTTGQFNLVDPSANDQVIRSFYWDCPWGSSRNEWIVSGSNSSFIVESTGGNLDGGALGNITVDVLKKPS</sequence>
<organism evidence="2">
    <name type="scientific">Polyporus umbellatus</name>
    <dbReference type="NCBI Taxonomy" id="158314"/>
    <lineage>
        <taxon>Eukaryota</taxon>
        <taxon>Fungi</taxon>
        <taxon>Dikarya</taxon>
        <taxon>Basidiomycota</taxon>
        <taxon>Agaricomycotina</taxon>
        <taxon>Agaricomycetes</taxon>
        <taxon>Polyporales</taxon>
        <taxon>Polyporaceae</taxon>
        <taxon>Polyporus</taxon>
    </lineage>
</organism>
<comment type="similarity">
    <text evidence="1">Belongs to the aegerolysin family.</text>
</comment>
<dbReference type="EMBL" id="JQ970326">
    <property type="protein sequence ID" value="AGA84054.1"/>
    <property type="molecule type" value="mRNA"/>
</dbReference>
<dbReference type="PIRSF" id="PIRSF007951">
    <property type="entry name" value="Hemolysin, aegerolysin type"/>
    <property type="match status" value="1"/>
</dbReference>
<dbReference type="AlphaFoldDB" id="M9PAR6"/>
<reference evidence="2" key="1">
    <citation type="submission" date="2012-04" db="EMBL/GenBank/DDBJ databases">
        <title>Molecular cloning and characterization of a hemolysin gene from Polyporus umbellatus.</title>
        <authorList>
            <person name="Song C."/>
            <person name="Guo S."/>
        </authorList>
    </citation>
    <scope>NUCLEOTIDE SEQUENCE</scope>
</reference>